<evidence type="ECO:0000256" key="2">
    <source>
        <dbReference type="ARBA" id="ARBA00022679"/>
    </source>
</evidence>
<accession>Q45074</accession>
<feature type="domain" description="GST N-terminal" evidence="3">
    <location>
        <begin position="5"/>
        <end position="86"/>
    </location>
</feature>
<dbReference type="Gene3D" id="1.20.1050.10">
    <property type="match status" value="1"/>
</dbReference>
<dbReference type="InterPro" id="IPR010987">
    <property type="entry name" value="Glutathione-S-Trfase_C-like"/>
</dbReference>
<keyword evidence="2" id="KW-0808">Transferase</keyword>
<dbReference type="SFLD" id="SFLDG00358">
    <property type="entry name" value="Main_(cytGST)"/>
    <property type="match status" value="1"/>
</dbReference>
<dbReference type="SFLD" id="SFLDS00019">
    <property type="entry name" value="Glutathione_Transferase_(cytos"/>
    <property type="match status" value="1"/>
</dbReference>
<protein>
    <recommendedName>
        <fullName evidence="6">Glutathione S-transferase</fullName>
    </recommendedName>
</protein>
<dbReference type="FunFam" id="3.40.30.10:FF:000039">
    <property type="entry name" value="Glutathione S-transferase domain"/>
    <property type="match status" value="1"/>
</dbReference>
<dbReference type="SUPFAM" id="SSF47616">
    <property type="entry name" value="GST C-terminal domain-like"/>
    <property type="match status" value="1"/>
</dbReference>
<reference evidence="5" key="1">
    <citation type="journal article" date="1995" name="Appl. Environ. Microbiol.">
        <title>Sequence analysis of a gene cluster involved in metabolism of 2,4,5-trichlorophenoxyacetic acid by Burkholderia cepacia AC1100.</title>
        <authorList>
            <person name="Daubaras D.L."/>
            <person name="Hershberger C.D."/>
            <person name="Kitano K."/>
            <person name="Chakrabarty A.M."/>
        </authorList>
    </citation>
    <scope>NUCLEOTIDE SEQUENCE</scope>
    <source>
        <strain evidence="5">AC1100</strain>
    </source>
</reference>
<dbReference type="EMBL" id="U19883">
    <property type="protein sequence ID" value="AAC43336.1"/>
    <property type="molecule type" value="Genomic_DNA"/>
</dbReference>
<dbReference type="PANTHER" id="PTHR44051:SF19">
    <property type="entry name" value="DISULFIDE-BOND OXIDOREDUCTASE YFCG"/>
    <property type="match status" value="1"/>
</dbReference>
<dbReference type="InterPro" id="IPR004045">
    <property type="entry name" value="Glutathione_S-Trfase_N"/>
</dbReference>
<dbReference type="Pfam" id="PF02798">
    <property type="entry name" value="GST_N"/>
    <property type="match status" value="1"/>
</dbReference>
<dbReference type="PROSITE" id="PS50404">
    <property type="entry name" value="GST_NTER"/>
    <property type="match status" value="1"/>
</dbReference>
<dbReference type="SUPFAM" id="SSF52833">
    <property type="entry name" value="Thioredoxin-like"/>
    <property type="match status" value="1"/>
</dbReference>
<dbReference type="GO" id="GO:0016740">
    <property type="term" value="F:transferase activity"/>
    <property type="evidence" value="ECO:0007669"/>
    <property type="project" value="UniProtKB-KW"/>
</dbReference>
<dbReference type="AlphaFoldDB" id="Q45074"/>
<dbReference type="PANTHER" id="PTHR44051">
    <property type="entry name" value="GLUTATHIONE S-TRANSFERASE-RELATED"/>
    <property type="match status" value="1"/>
</dbReference>
<dbReference type="CDD" id="cd03047">
    <property type="entry name" value="GST_N_2"/>
    <property type="match status" value="1"/>
</dbReference>
<organism evidence="5">
    <name type="scientific">Burkholderia cepacia</name>
    <name type="common">Pseudomonas cepacia</name>
    <dbReference type="NCBI Taxonomy" id="292"/>
    <lineage>
        <taxon>Bacteria</taxon>
        <taxon>Pseudomonadati</taxon>
        <taxon>Pseudomonadota</taxon>
        <taxon>Betaproteobacteria</taxon>
        <taxon>Burkholderiales</taxon>
        <taxon>Burkholderiaceae</taxon>
        <taxon>Burkholderia</taxon>
        <taxon>Burkholderia cepacia complex</taxon>
    </lineage>
</organism>
<evidence type="ECO:0000313" key="5">
    <source>
        <dbReference type="EMBL" id="AAC43336.1"/>
    </source>
</evidence>
<dbReference type="InterPro" id="IPR040079">
    <property type="entry name" value="Glutathione_S-Trfase"/>
</dbReference>
<evidence type="ECO:0000259" key="3">
    <source>
        <dbReference type="PROSITE" id="PS50404"/>
    </source>
</evidence>
<dbReference type="PIR" id="I40180">
    <property type="entry name" value="I40180"/>
</dbReference>
<dbReference type="PROSITE" id="PS50405">
    <property type="entry name" value="GST_CTER"/>
    <property type="match status" value="1"/>
</dbReference>
<proteinExistence type="inferred from homology"/>
<name>Q45074_BURCE</name>
<evidence type="ECO:0000259" key="4">
    <source>
        <dbReference type="PROSITE" id="PS50405"/>
    </source>
</evidence>
<sequence length="164" mass="18693">MTNDTMLTVLGRATSSNVQKVMWLLDEIGQPCVRVDMGGQFGGNKEAEYLQKNPNGVVPTLIDMDTVVWESNTILRYLSNRFGAFDLYPVDPVHRAWIERWMDWQLSTLGPANTLLFQSIVRTPPDKRSADLIESYRERNAKLFDVLDQVLAGRRYLGGTRDAR</sequence>
<comment type="similarity">
    <text evidence="1">Belongs to the GST superfamily.</text>
</comment>
<evidence type="ECO:0000256" key="1">
    <source>
        <dbReference type="ARBA" id="ARBA00007409"/>
    </source>
</evidence>
<dbReference type="Gene3D" id="3.40.30.10">
    <property type="entry name" value="Glutaredoxin"/>
    <property type="match status" value="1"/>
</dbReference>
<dbReference type="InterPro" id="IPR036249">
    <property type="entry name" value="Thioredoxin-like_sf"/>
</dbReference>
<dbReference type="InterPro" id="IPR036282">
    <property type="entry name" value="Glutathione-S-Trfase_C_sf"/>
</dbReference>
<evidence type="ECO:0008006" key="6">
    <source>
        <dbReference type="Google" id="ProtNLM"/>
    </source>
</evidence>
<feature type="domain" description="GST C-terminal" evidence="4">
    <location>
        <begin position="91"/>
        <end position="164"/>
    </location>
</feature>